<dbReference type="STRING" id="441209.GCA_001870665_02348"/>
<dbReference type="AlphaFoldDB" id="A0A2K8KAW1"/>
<reference evidence="2 3" key="1">
    <citation type="submission" date="2017-11" db="EMBL/GenBank/DDBJ databases">
        <title>Revised Sequence and Annotation of the Rhodobaca barguzinensis strain alga05 Genome.</title>
        <authorList>
            <person name="Kopejtka K."/>
            <person name="Tomasch J.M."/>
            <person name="Bunk B."/>
            <person name="Koblizek M."/>
        </authorList>
    </citation>
    <scope>NUCLEOTIDE SEQUENCE [LARGE SCALE GENOMIC DNA]</scope>
    <source>
        <strain evidence="3">alga05</strain>
    </source>
</reference>
<evidence type="ECO:0000256" key="1">
    <source>
        <dbReference type="SAM" id="Coils"/>
    </source>
</evidence>
<dbReference type="RefSeq" id="WP_084634931.1">
    <property type="nucleotide sequence ID" value="NZ_CP024899.1"/>
</dbReference>
<gene>
    <name evidence="2" type="ORF">BG454_12835</name>
</gene>
<evidence type="ECO:0000313" key="2">
    <source>
        <dbReference type="EMBL" id="ATX66589.1"/>
    </source>
</evidence>
<dbReference type="Pfam" id="PF03938">
    <property type="entry name" value="OmpH"/>
    <property type="match status" value="1"/>
</dbReference>
<dbReference type="EMBL" id="CP024899">
    <property type="protein sequence ID" value="ATX66589.1"/>
    <property type="molecule type" value="Genomic_DNA"/>
</dbReference>
<evidence type="ECO:0008006" key="4">
    <source>
        <dbReference type="Google" id="ProtNLM"/>
    </source>
</evidence>
<organism evidence="2 3">
    <name type="scientific">Roseinatronobacter bogoriensis subsp. barguzinensis</name>
    <dbReference type="NCBI Taxonomy" id="441209"/>
    <lineage>
        <taxon>Bacteria</taxon>
        <taxon>Pseudomonadati</taxon>
        <taxon>Pseudomonadota</taxon>
        <taxon>Alphaproteobacteria</taxon>
        <taxon>Rhodobacterales</taxon>
        <taxon>Paracoccaceae</taxon>
        <taxon>Roseinatronobacter</taxon>
    </lineage>
</organism>
<feature type="coiled-coil region" evidence="1">
    <location>
        <begin position="66"/>
        <end position="104"/>
    </location>
</feature>
<accession>A0A2K8KAW1</accession>
<name>A0A2K8KAW1_9RHOB</name>
<proteinExistence type="predicted"/>
<evidence type="ECO:0000313" key="3">
    <source>
        <dbReference type="Proteomes" id="UP000228948"/>
    </source>
</evidence>
<dbReference type="SUPFAM" id="SSF111384">
    <property type="entry name" value="OmpH-like"/>
    <property type="match status" value="1"/>
</dbReference>
<keyword evidence="3" id="KW-1185">Reference proteome</keyword>
<sequence length="202" mass="21735">MLRTAGFAVFFGAAGLLSPAPSPAQQTLGFALGETVSGQGAGGQLSVRIIDDERLFRGSLFGERVAAEIESASRALEAENDRLLEELTAREAELTELRNEMTVEAFRAAANAFDVQAETVRRNQAEKRQRLVQFEESERRRFFSSTPEILQDVLESLGGQVLIDARAVIIGLPEMDMTDEAIAAIDDAIGDGGPAPFPAALP</sequence>
<protein>
    <recommendedName>
        <fullName evidence="4">Outer membrane chaperone Skp</fullName>
    </recommendedName>
</protein>
<dbReference type="KEGG" id="rbg:BG454_12835"/>
<dbReference type="SMART" id="SM00935">
    <property type="entry name" value="OmpH"/>
    <property type="match status" value="1"/>
</dbReference>
<dbReference type="InterPro" id="IPR024930">
    <property type="entry name" value="Skp_dom_sf"/>
</dbReference>
<dbReference type="InterPro" id="IPR005632">
    <property type="entry name" value="Chaperone_Skp"/>
</dbReference>
<keyword evidence="1" id="KW-0175">Coiled coil</keyword>
<dbReference type="Gene3D" id="3.30.910.20">
    <property type="entry name" value="Skp domain"/>
    <property type="match status" value="1"/>
</dbReference>
<dbReference type="OrthoDB" id="7868372at2"/>
<dbReference type="GO" id="GO:0051082">
    <property type="term" value="F:unfolded protein binding"/>
    <property type="evidence" value="ECO:0007669"/>
    <property type="project" value="InterPro"/>
</dbReference>
<dbReference type="Proteomes" id="UP000228948">
    <property type="component" value="Chromosome"/>
</dbReference>